<evidence type="ECO:0000313" key="2">
    <source>
        <dbReference type="EMBL" id="QHN38003.1"/>
    </source>
</evidence>
<name>A0A857KF97_9ACTN</name>
<dbReference type="EMBL" id="CP045810">
    <property type="protein sequence ID" value="QHN38003.1"/>
    <property type="molecule type" value="Genomic_DNA"/>
</dbReference>
<sequence>MTTVLPMSGRIAAFPFPFPEDRYRYSTNVEPAARPNVTAAGQWGAAVVEIDDDYRAELAERAEILAADPTRHAVLPHMRPAAWDALLTLMRELATAYPGQMSLEQLGGDEWRWRNELLGECRDFRYGDEASLGQEPLAYITSQVQEDIALLDQRNDQLYVDAGVVTFAADWSFGFDVGMSFLEIHGPVPRVRKEGVITRAHDFLKRLQPHQPYRRTNWTMTIGRRLDVSTERYPDWGPDREMIRCVPDDEFGRLVHLRVEVQHLIRLPDSGALMFLIRTYMLPLEELATVEPWRARAAKVFAELPDDMADYKGIIKYRDRAAQWLAAAGESVVPEAVVTEPVTPSPGLPEWPAMPPEVDVSGASFLIVSIGQEPRTAHAARTWVRTAESAGPTRLLVLDSLTTAADAASLRQTYNELRTGSRILVTGSQYNVMTALAWAYDAGAISAELTAFVTDLSDLPMYCAHCRDTHRVIGAPGGVVECPGCARRVEIHAHHAPRLGSFLASAAGEEASS</sequence>
<dbReference type="Pfam" id="PF22289">
    <property type="entry name" value="DmmA-like_C"/>
    <property type="match status" value="1"/>
</dbReference>
<gene>
    <name evidence="2" type="ORF">GII30_01305</name>
</gene>
<dbReference type="RefSeq" id="WP_005189118.1">
    <property type="nucleotide sequence ID" value="NZ_CP045804.1"/>
</dbReference>
<dbReference type="InterPro" id="IPR048037">
    <property type="entry name" value="DmmA-like_C"/>
</dbReference>
<dbReference type="Pfam" id="PF11927">
    <property type="entry name" value="HODM_asu-like"/>
    <property type="match status" value="1"/>
</dbReference>
<evidence type="ECO:0000259" key="1">
    <source>
        <dbReference type="Pfam" id="PF22289"/>
    </source>
</evidence>
<proteinExistence type="predicted"/>
<dbReference type="NCBIfam" id="NF041259">
    <property type="entry name" value="mono_DmmA_fam"/>
    <property type="match status" value="1"/>
</dbReference>
<organism evidence="2">
    <name type="scientific">Gordonia amarae</name>
    <dbReference type="NCBI Taxonomy" id="36821"/>
    <lineage>
        <taxon>Bacteria</taxon>
        <taxon>Bacillati</taxon>
        <taxon>Actinomycetota</taxon>
        <taxon>Actinomycetes</taxon>
        <taxon>Mycobacteriales</taxon>
        <taxon>Gordoniaceae</taxon>
        <taxon>Gordonia</taxon>
    </lineage>
</organism>
<reference evidence="2" key="1">
    <citation type="journal article" date="2021" name="Nat. Microbiol.">
        <title>Cocultivation of an ultrasmall environmental parasitic bacterium with lytic ability against bacteria associated with wastewater foams.</title>
        <authorList>
            <person name="Batinovic S."/>
            <person name="Rose J.J.A."/>
            <person name="Ratcliffe J."/>
            <person name="Seviour R.J."/>
            <person name="Petrovski S."/>
        </authorList>
    </citation>
    <scope>NUCLEOTIDE SEQUENCE</scope>
    <source>
        <strain evidence="2">CON44</strain>
    </source>
</reference>
<feature type="domain" description="Dimethylamine monooxygenase subunit DmmA-like C-terminal" evidence="1">
    <location>
        <begin position="461"/>
        <end position="503"/>
    </location>
</feature>
<protein>
    <submittedName>
        <fullName evidence="2">DUF3445 domain-containing protein</fullName>
    </submittedName>
</protein>
<accession>A0A857KF97</accession>
<dbReference type="InterPro" id="IPR021848">
    <property type="entry name" value="HODM_asu-like"/>
</dbReference>
<dbReference type="AlphaFoldDB" id="A0A857KF97"/>